<organism evidence="1 2">
    <name type="scientific">Microctonus hyperodae</name>
    <name type="common">Parasitoid wasp</name>
    <dbReference type="NCBI Taxonomy" id="165561"/>
    <lineage>
        <taxon>Eukaryota</taxon>
        <taxon>Metazoa</taxon>
        <taxon>Ecdysozoa</taxon>
        <taxon>Arthropoda</taxon>
        <taxon>Hexapoda</taxon>
        <taxon>Insecta</taxon>
        <taxon>Pterygota</taxon>
        <taxon>Neoptera</taxon>
        <taxon>Endopterygota</taxon>
        <taxon>Hymenoptera</taxon>
        <taxon>Apocrita</taxon>
        <taxon>Ichneumonoidea</taxon>
        <taxon>Braconidae</taxon>
        <taxon>Euphorinae</taxon>
        <taxon>Microctonus</taxon>
    </lineage>
</organism>
<reference evidence="1" key="1">
    <citation type="journal article" date="2023" name="bioRxiv">
        <title>Scaffold-level genome assemblies of two parasitoid biocontrol wasps reveal the parthenogenesis mechanism and an associated novel virus.</title>
        <authorList>
            <person name="Inwood S."/>
            <person name="Skelly J."/>
            <person name="Guhlin J."/>
            <person name="Harrop T."/>
            <person name="Goldson S."/>
            <person name="Dearden P."/>
        </authorList>
    </citation>
    <scope>NUCLEOTIDE SEQUENCE</scope>
    <source>
        <strain evidence="1">Lincoln</strain>
        <tissue evidence="1">Whole body</tissue>
    </source>
</reference>
<gene>
    <name evidence="1" type="ORF">PV327_005023</name>
</gene>
<keyword evidence="2" id="KW-1185">Reference proteome</keyword>
<reference evidence="1" key="2">
    <citation type="submission" date="2023-03" db="EMBL/GenBank/DDBJ databases">
        <authorList>
            <person name="Inwood S.N."/>
            <person name="Skelly J.G."/>
            <person name="Guhlin J."/>
            <person name="Harrop T.W.R."/>
            <person name="Goldson S.G."/>
            <person name="Dearden P.K."/>
        </authorList>
    </citation>
    <scope>NUCLEOTIDE SEQUENCE</scope>
    <source>
        <strain evidence="1">Lincoln</strain>
        <tissue evidence="1">Whole body</tissue>
    </source>
</reference>
<dbReference type="AlphaFoldDB" id="A0AA39KNB2"/>
<comment type="caution">
    <text evidence="1">The sequence shown here is derived from an EMBL/GenBank/DDBJ whole genome shotgun (WGS) entry which is preliminary data.</text>
</comment>
<accession>A0AA39KNB2</accession>
<name>A0AA39KNB2_MICHY</name>
<sequence>MDCLLTCGIKSTEKIPVRNAKLLATDSYEWSRLGPMGHLVEPKLNPINTCSVPVATIENLIDIKKWQKKIDGECHQPLNIQASPPTSSISPVNILRRINEDHLRSTYQTDFGHMDDYPWRDYDDFIILSDKNCCILKKIHNVIECRERPKPPYLNGHEIPGSHLKESDLFGIFGNRNRKKIRRNVGPEGTNFPLRAVRLRRKLEQSKDNGDEIKIIPKNSINYQRDRNEIMEDAAGNKRRQTGNEFENERRKILRNMTGNIRKASDGKLKNLLGNVFGDFRDNNNGKSKQSFGRLQQIKESVTVDVTDIKIDEKTTNNDRQSSINEKISDAKRSLSTKKDNKKVGKINKQAKKAYKDNAFSLVKSKKDNSDELELISSMPWTSEYQDIISRTADDIMKSKLHYYGKLRLITPNPDCP</sequence>
<dbReference type="EMBL" id="JAQQBR010001832">
    <property type="protein sequence ID" value="KAK0167652.1"/>
    <property type="molecule type" value="Genomic_DNA"/>
</dbReference>
<proteinExistence type="predicted"/>
<evidence type="ECO:0000313" key="1">
    <source>
        <dbReference type="EMBL" id="KAK0167652.1"/>
    </source>
</evidence>
<evidence type="ECO:0000313" key="2">
    <source>
        <dbReference type="Proteomes" id="UP001168972"/>
    </source>
</evidence>
<protein>
    <submittedName>
        <fullName evidence="1">Uncharacterized protein</fullName>
    </submittedName>
</protein>
<dbReference type="Proteomes" id="UP001168972">
    <property type="component" value="Unassembled WGS sequence"/>
</dbReference>